<dbReference type="GO" id="GO:0006633">
    <property type="term" value="P:fatty acid biosynthetic process"/>
    <property type="evidence" value="ECO:0007669"/>
    <property type="project" value="TreeGrafter"/>
</dbReference>
<proteinExistence type="inferred from homology"/>
<gene>
    <name evidence="4" type="ORF">I542_3357</name>
</gene>
<dbReference type="Proteomes" id="UP000021210">
    <property type="component" value="Unassembled WGS sequence"/>
</dbReference>
<feature type="region of interest" description="Disordered" evidence="2">
    <location>
        <begin position="109"/>
        <end position="129"/>
    </location>
</feature>
<dbReference type="InterPro" id="IPR000873">
    <property type="entry name" value="AMP-dep_synth/lig_dom"/>
</dbReference>
<dbReference type="Pfam" id="PF00501">
    <property type="entry name" value="AMP-binding"/>
    <property type="match status" value="1"/>
</dbReference>
<dbReference type="SUPFAM" id="SSF56801">
    <property type="entry name" value="Acetyl-CoA synthetase-like"/>
    <property type="match status" value="1"/>
</dbReference>
<evidence type="ECO:0000313" key="5">
    <source>
        <dbReference type="Proteomes" id="UP000021210"/>
    </source>
</evidence>
<dbReference type="PANTHER" id="PTHR22754:SF32">
    <property type="entry name" value="DISCO-INTERACTING PROTEIN 2"/>
    <property type="match status" value="1"/>
</dbReference>
<sequence>MRLEEYLDETGAISLPDGYTVNHYLECAVDGPHDTFAYRYVDFSSDPNGEPVDLNWPQLRARTRAVAARLQQVTQPGDRVAILAPQSLDYVVGFFAAIEAGNIAVPLFARSSPGTPSGSTQYSPMPNRR</sequence>
<protein>
    <submittedName>
        <fullName evidence="4">AMP-binding enzyme family protein</fullName>
    </submittedName>
</protein>
<dbReference type="EMBL" id="JAOH01000002">
    <property type="protein sequence ID" value="EUA63200.1"/>
    <property type="molecule type" value="Genomic_DNA"/>
</dbReference>
<comment type="similarity">
    <text evidence="1">Belongs to the ATP-dependent AMP-binding enzyme family.</text>
</comment>
<dbReference type="AlphaFoldDB" id="A0A829QKW1"/>
<accession>A0A829QKW1</accession>
<evidence type="ECO:0000256" key="1">
    <source>
        <dbReference type="ARBA" id="ARBA00006432"/>
    </source>
</evidence>
<dbReference type="PANTHER" id="PTHR22754">
    <property type="entry name" value="DISCO-INTERACTING PROTEIN 2 DIP2 -RELATED"/>
    <property type="match status" value="1"/>
</dbReference>
<feature type="domain" description="AMP-dependent synthetase/ligase" evidence="3">
    <location>
        <begin position="34"/>
        <end position="113"/>
    </location>
</feature>
<name>A0A829QKW1_9MYCO</name>
<dbReference type="Gene3D" id="3.40.50.12780">
    <property type="entry name" value="N-terminal domain of ligase-like"/>
    <property type="match status" value="1"/>
</dbReference>
<reference evidence="4 5" key="1">
    <citation type="submission" date="2013-12" db="EMBL/GenBank/DDBJ databases">
        <authorList>
            <person name="Zelazny A."/>
            <person name="Olivier K."/>
            <person name="Holland S."/>
            <person name="Lenaerts A."/>
            <person name="Ordway D."/>
            <person name="DeGroote M.A."/>
            <person name="Parker T."/>
            <person name="Sizemore C."/>
            <person name="Tallon L.J."/>
            <person name="Sadzewicz L.K."/>
            <person name="Sengamalay N."/>
            <person name="Fraser C.M."/>
            <person name="Hine E."/>
            <person name="Shefchek K.A."/>
            <person name="Das S.P."/>
            <person name="Tettelin H."/>
        </authorList>
    </citation>
    <scope>NUCLEOTIDE SEQUENCE [LARGE SCALE GENOMIC DNA]</scope>
    <source>
        <strain evidence="4 5">1948</strain>
    </source>
</reference>
<evidence type="ECO:0000259" key="3">
    <source>
        <dbReference type="Pfam" id="PF00501"/>
    </source>
</evidence>
<feature type="compositionally biased region" description="Polar residues" evidence="2">
    <location>
        <begin position="112"/>
        <end position="129"/>
    </location>
</feature>
<organism evidence="4 5">
    <name type="scientific">Mycobacteroides abscessus 1948</name>
    <dbReference type="NCBI Taxonomy" id="1299323"/>
    <lineage>
        <taxon>Bacteria</taxon>
        <taxon>Bacillati</taxon>
        <taxon>Actinomycetota</taxon>
        <taxon>Actinomycetes</taxon>
        <taxon>Mycobacteriales</taxon>
        <taxon>Mycobacteriaceae</taxon>
        <taxon>Mycobacteroides</taxon>
        <taxon>Mycobacteroides abscessus</taxon>
    </lineage>
</organism>
<comment type="caution">
    <text evidence="4">The sequence shown here is derived from an EMBL/GenBank/DDBJ whole genome shotgun (WGS) entry which is preliminary data.</text>
</comment>
<evidence type="ECO:0000256" key="2">
    <source>
        <dbReference type="SAM" id="MobiDB-lite"/>
    </source>
</evidence>
<dbReference type="GO" id="GO:0005886">
    <property type="term" value="C:plasma membrane"/>
    <property type="evidence" value="ECO:0007669"/>
    <property type="project" value="TreeGrafter"/>
</dbReference>
<evidence type="ECO:0000313" key="4">
    <source>
        <dbReference type="EMBL" id="EUA63200.1"/>
    </source>
</evidence>
<dbReference type="InterPro" id="IPR042099">
    <property type="entry name" value="ANL_N_sf"/>
</dbReference>
<dbReference type="GO" id="GO:0070566">
    <property type="term" value="F:adenylyltransferase activity"/>
    <property type="evidence" value="ECO:0007669"/>
    <property type="project" value="TreeGrafter"/>
</dbReference>